<dbReference type="AlphaFoldDB" id="A0A1H8JJK2"/>
<accession>A0A1H8JJK2</accession>
<keyword evidence="1" id="KW-0436">Ligase</keyword>
<organism evidence="1 2">
    <name type="scientific">Mesobacillus persicus</name>
    <dbReference type="NCBI Taxonomy" id="930146"/>
    <lineage>
        <taxon>Bacteria</taxon>
        <taxon>Bacillati</taxon>
        <taxon>Bacillota</taxon>
        <taxon>Bacilli</taxon>
        <taxon>Bacillales</taxon>
        <taxon>Bacillaceae</taxon>
        <taxon>Mesobacillus</taxon>
    </lineage>
</organism>
<evidence type="ECO:0000313" key="2">
    <source>
        <dbReference type="Proteomes" id="UP000198553"/>
    </source>
</evidence>
<dbReference type="EMBL" id="FOBW01000021">
    <property type="protein sequence ID" value="SEN80944.1"/>
    <property type="molecule type" value="Genomic_DNA"/>
</dbReference>
<reference evidence="2" key="1">
    <citation type="submission" date="2016-10" db="EMBL/GenBank/DDBJ databases">
        <authorList>
            <person name="Varghese N."/>
            <person name="Submissions S."/>
        </authorList>
    </citation>
    <scope>NUCLEOTIDE SEQUENCE [LARGE SCALE GENOMIC DNA]</scope>
    <source>
        <strain evidence="2">B48,IBRC-M 10115,DSM 25386,CECT 8001</strain>
    </source>
</reference>
<evidence type="ECO:0000313" key="1">
    <source>
        <dbReference type="EMBL" id="SEN80944.1"/>
    </source>
</evidence>
<name>A0A1H8JJK2_9BACI</name>
<proteinExistence type="predicted"/>
<dbReference type="STRING" id="930146.SAMN05192533_12162"/>
<dbReference type="Proteomes" id="UP000198553">
    <property type="component" value="Unassembled WGS sequence"/>
</dbReference>
<sequence length="46" mass="5672">MTPEAKKIFYSQYRDYITEENKKYVYLDPKIKCRVKFRNYTTDGLL</sequence>
<keyword evidence="2" id="KW-1185">Reference proteome</keyword>
<gene>
    <name evidence="1" type="ORF">SAMN05192533_12162</name>
</gene>
<dbReference type="GO" id="GO:0016874">
    <property type="term" value="F:ligase activity"/>
    <property type="evidence" value="ECO:0007669"/>
    <property type="project" value="UniProtKB-KW"/>
</dbReference>
<protein>
    <submittedName>
        <fullName evidence="1">DNA ligase-1</fullName>
    </submittedName>
</protein>